<dbReference type="EMBL" id="KL598168">
    <property type="protein sequence ID" value="KER18747.1"/>
    <property type="molecule type" value="Genomic_DNA"/>
</dbReference>
<reference evidence="1 2" key="1">
    <citation type="submission" date="2013-11" db="EMBL/GenBank/DDBJ databases">
        <title>Opisthorchis viverrini - life in the bile duct.</title>
        <authorList>
            <person name="Young N.D."/>
            <person name="Nagarajan N."/>
            <person name="Lin S.J."/>
            <person name="Korhonen P.K."/>
            <person name="Jex A.R."/>
            <person name="Hall R.S."/>
            <person name="Safavi-Hemami H."/>
            <person name="Kaewkong W."/>
            <person name="Bertrand D."/>
            <person name="Gao S."/>
            <person name="Seet Q."/>
            <person name="Wongkham S."/>
            <person name="Teh B.T."/>
            <person name="Wongkham C."/>
            <person name="Intapan P.M."/>
            <person name="Maleewong W."/>
            <person name="Yang X."/>
            <person name="Hu M."/>
            <person name="Wang Z."/>
            <person name="Hofmann A."/>
            <person name="Sternberg P.W."/>
            <person name="Tan P."/>
            <person name="Wang J."/>
            <person name="Gasser R.B."/>
        </authorList>
    </citation>
    <scope>NUCLEOTIDE SEQUENCE [LARGE SCALE GENOMIC DNA]</scope>
</reference>
<feature type="non-terminal residue" evidence="1">
    <location>
        <position position="70"/>
    </location>
</feature>
<gene>
    <name evidence="1" type="ORF">T265_15850</name>
</gene>
<proteinExistence type="predicted"/>
<evidence type="ECO:0000313" key="1">
    <source>
        <dbReference type="EMBL" id="KER18747.1"/>
    </source>
</evidence>
<accession>A0A074YZV9</accession>
<organism evidence="1 2">
    <name type="scientific">Opisthorchis viverrini</name>
    <name type="common">Southeast Asian liver fluke</name>
    <dbReference type="NCBI Taxonomy" id="6198"/>
    <lineage>
        <taxon>Eukaryota</taxon>
        <taxon>Metazoa</taxon>
        <taxon>Spiralia</taxon>
        <taxon>Lophotrochozoa</taxon>
        <taxon>Platyhelminthes</taxon>
        <taxon>Trematoda</taxon>
        <taxon>Digenea</taxon>
        <taxon>Opisthorchiida</taxon>
        <taxon>Opisthorchiata</taxon>
        <taxon>Opisthorchiidae</taxon>
        <taxon>Opisthorchis</taxon>
    </lineage>
</organism>
<evidence type="ECO:0000313" key="2">
    <source>
        <dbReference type="Proteomes" id="UP000054324"/>
    </source>
</evidence>
<dbReference type="AlphaFoldDB" id="A0A074YZV9"/>
<sequence>QKRNSRLFWNQSEGLAELIKCNLSGIVSVKYAEKCLKCQKNNKFDLRGGNVGHCDGRSDRRLDIQSDETP</sequence>
<dbReference type="CTD" id="20330015"/>
<dbReference type="KEGG" id="ovi:T265_15850"/>
<dbReference type="RefSeq" id="XP_009177506.1">
    <property type="nucleotide sequence ID" value="XM_009179242.1"/>
</dbReference>
<dbReference type="Proteomes" id="UP000054324">
    <property type="component" value="Unassembled WGS sequence"/>
</dbReference>
<keyword evidence="2" id="KW-1185">Reference proteome</keyword>
<name>A0A074YZV9_OPIVI</name>
<dbReference type="GeneID" id="20330015"/>
<protein>
    <submittedName>
        <fullName evidence="1">Uncharacterized protein</fullName>
    </submittedName>
</protein>
<feature type="non-terminal residue" evidence="1">
    <location>
        <position position="1"/>
    </location>
</feature>